<reference evidence="2 3" key="1">
    <citation type="submission" date="2013-12" db="EMBL/GenBank/DDBJ databases">
        <authorList>
            <consortium name="DOE Joint Genome Institute"/>
            <person name="Smidt H."/>
            <person name="Huntemann M."/>
            <person name="Han J."/>
            <person name="Chen A."/>
            <person name="Kyrpides N."/>
            <person name="Mavromatis K."/>
            <person name="Markowitz V."/>
            <person name="Palaniappan K."/>
            <person name="Ivanova N."/>
            <person name="Schaumberg A."/>
            <person name="Pati A."/>
            <person name="Liolios K."/>
            <person name="Nordberg H.P."/>
            <person name="Cantor M.N."/>
            <person name="Hua S.X."/>
            <person name="Woyke T."/>
        </authorList>
    </citation>
    <scope>NUCLEOTIDE SEQUENCE [LARGE SCALE GENOMIC DNA]</scope>
    <source>
        <strain evidence="3">DSM 15288</strain>
    </source>
</reference>
<dbReference type="InterPro" id="IPR036249">
    <property type="entry name" value="Thioredoxin-like_sf"/>
</dbReference>
<feature type="domain" description="Spermatogenesis-associated protein 20-like TRX" evidence="1">
    <location>
        <begin position="1"/>
        <end position="108"/>
    </location>
</feature>
<name>W0E8V7_9FIRM</name>
<dbReference type="PIRSF" id="PIRSF006402">
    <property type="entry name" value="UCP006402_thioredoxin"/>
    <property type="match status" value="1"/>
</dbReference>
<dbReference type="SUPFAM" id="SSF52833">
    <property type="entry name" value="Thioredoxin-like"/>
    <property type="match status" value="1"/>
</dbReference>
<dbReference type="PANTHER" id="PTHR42899:SF1">
    <property type="entry name" value="SPERMATOGENESIS-ASSOCIATED PROTEIN 20"/>
    <property type="match status" value="1"/>
</dbReference>
<dbReference type="InterPro" id="IPR008928">
    <property type="entry name" value="6-hairpin_glycosidase_sf"/>
</dbReference>
<dbReference type="InterPro" id="IPR004879">
    <property type="entry name" value="Ssp411-like_TRX"/>
</dbReference>
<accession>W0E8V7</accession>
<dbReference type="OrthoDB" id="9762614at2"/>
<dbReference type="eggNOG" id="COG1331">
    <property type="taxonomic scope" value="Bacteria"/>
</dbReference>
<sequence length="653" mass="74246">MERESFEDTEVAELLNRSFLAIKVDREERPDIDHLYMEFCQALTGSGGWPLTILMTPEKQPFFTGTYFPKSSHYGRPGLIDLLSQISELWDKDENKLRKSAEEIVKAITSHQKRSSEEVNPVEVHALQGFLNVQNGGDASADFQSWANELIEQSYQALIQNFDSRYGGFGQAPKFPSPHNLTFLLRYAKDHPDSQAEAMIRKNLDTMGQGGIYDHIGFGFARYSTDQQWLVPHFEKMLYDNALLAIAYIEAYQSQKEPRDAQKAQEILTYVLRDMTSPEGGFYSAEDADSEGIEGKFYVWTPEEITSVLGEKRSALFCDVFNITPEGNFEGKSIPNRLSGDIGELARKHHLNPETLNYILEEDRLKLWQSREHRIHPHKDDKILTSWNGLMIVALAKGGQVFNDNKYILAAEQAAHFVLENLYPNERLLARFRDGNAAYLGYLDDYAFFIWGLLELYTASGKSDYLKSALSLQEQLETLFKDEEAGGYYLTGSDGEELLLRPKEIYDGALPSGNSITALNLLHLARLTGDERWKLQAEKQLLSFRSTLTSNPAGYTAFLQALQYALHPSQELLLVGSLNHEGISPLRQTFFTIFLPYSSLLYHEGRLGELLPWVKDYPFDPNKVLAYLCTNFTCQKPVESPEELKALLEKLNI</sequence>
<evidence type="ECO:0000313" key="2">
    <source>
        <dbReference type="EMBL" id="AHF07162.1"/>
    </source>
</evidence>
<dbReference type="HOGENOM" id="CLU_014051_4_1_9"/>
<dbReference type="PANTHER" id="PTHR42899">
    <property type="entry name" value="SPERMATOGENESIS-ASSOCIATED PROTEIN 20"/>
    <property type="match status" value="1"/>
</dbReference>
<evidence type="ECO:0000313" key="3">
    <source>
        <dbReference type="Proteomes" id="UP000010847"/>
    </source>
</evidence>
<organism evidence="2 3">
    <name type="scientific">Desulfitobacterium metallireducens DSM 15288</name>
    <dbReference type="NCBI Taxonomy" id="871968"/>
    <lineage>
        <taxon>Bacteria</taxon>
        <taxon>Bacillati</taxon>
        <taxon>Bacillota</taxon>
        <taxon>Clostridia</taxon>
        <taxon>Eubacteriales</taxon>
        <taxon>Desulfitobacteriaceae</taxon>
        <taxon>Desulfitobacterium</taxon>
    </lineage>
</organism>
<evidence type="ECO:0000259" key="1">
    <source>
        <dbReference type="Pfam" id="PF03190"/>
    </source>
</evidence>
<dbReference type="KEGG" id="dmt:DESME_08790"/>
<dbReference type="STRING" id="871968.DESME_08790"/>
<dbReference type="Pfam" id="PF03190">
    <property type="entry name" value="Thioredox_DsbH"/>
    <property type="match status" value="1"/>
</dbReference>
<keyword evidence="3" id="KW-1185">Reference proteome</keyword>
<dbReference type="SUPFAM" id="SSF48208">
    <property type="entry name" value="Six-hairpin glycosidases"/>
    <property type="match status" value="1"/>
</dbReference>
<proteinExistence type="predicted"/>
<gene>
    <name evidence="2" type="ORF">DESME_08790</name>
</gene>
<dbReference type="AlphaFoldDB" id="W0E8V7"/>
<dbReference type="InterPro" id="IPR024705">
    <property type="entry name" value="Ssp411"/>
</dbReference>
<dbReference type="Proteomes" id="UP000010847">
    <property type="component" value="Chromosome"/>
</dbReference>
<protein>
    <recommendedName>
        <fullName evidence="1">Spermatogenesis-associated protein 20-like TRX domain-containing protein</fullName>
    </recommendedName>
</protein>
<dbReference type="InterPro" id="IPR012341">
    <property type="entry name" value="6hp_glycosidase-like_sf"/>
</dbReference>
<dbReference type="Gene3D" id="1.50.10.10">
    <property type="match status" value="1"/>
</dbReference>
<dbReference type="GO" id="GO:0005975">
    <property type="term" value="P:carbohydrate metabolic process"/>
    <property type="evidence" value="ECO:0007669"/>
    <property type="project" value="InterPro"/>
</dbReference>
<dbReference type="Gene3D" id="3.40.30.10">
    <property type="entry name" value="Glutaredoxin"/>
    <property type="match status" value="1"/>
</dbReference>
<dbReference type="EMBL" id="CP007032">
    <property type="protein sequence ID" value="AHF07162.1"/>
    <property type="molecule type" value="Genomic_DNA"/>
</dbReference>